<protein>
    <submittedName>
        <fullName evidence="10">Mechanosensitive ion channel protein</fullName>
    </submittedName>
</protein>
<feature type="transmembrane region" description="Helical" evidence="7">
    <location>
        <begin position="247"/>
        <end position="271"/>
    </location>
</feature>
<feature type="transmembrane region" description="Helical" evidence="7">
    <location>
        <begin position="378"/>
        <end position="399"/>
    </location>
</feature>
<evidence type="ECO:0000259" key="9">
    <source>
        <dbReference type="Pfam" id="PF21082"/>
    </source>
</evidence>
<dbReference type="Pfam" id="PF21082">
    <property type="entry name" value="MS_channel_3rd"/>
    <property type="match status" value="1"/>
</dbReference>
<dbReference type="InterPro" id="IPR023408">
    <property type="entry name" value="MscS_beta-dom_sf"/>
</dbReference>
<keyword evidence="6 7" id="KW-0472">Membrane</keyword>
<dbReference type="Gene3D" id="2.30.30.60">
    <property type="match status" value="1"/>
</dbReference>
<feature type="domain" description="Mechanosensitive ion channel MscS C-terminal" evidence="9">
    <location>
        <begin position="692"/>
        <end position="772"/>
    </location>
</feature>
<feature type="transmembrane region" description="Helical" evidence="7">
    <location>
        <begin position="354"/>
        <end position="372"/>
    </location>
</feature>
<feature type="transmembrane region" description="Helical" evidence="7">
    <location>
        <begin position="411"/>
        <end position="433"/>
    </location>
</feature>
<dbReference type="RefSeq" id="WP_019036363.1">
    <property type="nucleotide sequence ID" value="NZ_JRNU01000022.1"/>
</dbReference>
<gene>
    <name evidence="10" type="ORF">HMPREF9302_05930</name>
</gene>
<feature type="transmembrane region" description="Helical" evidence="7">
    <location>
        <begin position="528"/>
        <end position="546"/>
    </location>
</feature>
<proteinExistence type="inferred from homology"/>
<comment type="similarity">
    <text evidence="2">Belongs to the MscS (TC 1.A.23) family.</text>
</comment>
<keyword evidence="11" id="KW-1185">Reference proteome</keyword>
<evidence type="ECO:0000256" key="7">
    <source>
        <dbReference type="SAM" id="Phobius"/>
    </source>
</evidence>
<feature type="transmembrane region" description="Helical" evidence="7">
    <location>
        <begin position="320"/>
        <end position="342"/>
    </location>
</feature>
<feature type="transmembrane region" description="Helical" evidence="7">
    <location>
        <begin position="439"/>
        <end position="459"/>
    </location>
</feature>
<dbReference type="Pfam" id="PF00924">
    <property type="entry name" value="MS_channel_2nd"/>
    <property type="match status" value="1"/>
</dbReference>
<dbReference type="PANTHER" id="PTHR30221">
    <property type="entry name" value="SMALL-CONDUCTANCE MECHANOSENSITIVE CHANNEL"/>
    <property type="match status" value="1"/>
</dbReference>
<reference evidence="10 11" key="1">
    <citation type="submission" date="2014-07" db="EMBL/GenBank/DDBJ databases">
        <authorList>
            <person name="McCorrison J."/>
            <person name="Sanka R."/>
            <person name="Torralba M."/>
            <person name="Gillis M."/>
            <person name="Haft D.H."/>
            <person name="Methe B."/>
            <person name="Sutton G."/>
            <person name="Nelson K.E."/>
        </authorList>
    </citation>
    <scope>NUCLEOTIDE SEQUENCE [LARGE SCALE GENOMIC DNA]</scope>
    <source>
        <strain evidence="10 11">DNF00058</strain>
    </source>
</reference>
<accession>A0A096AYG5</accession>
<dbReference type="Gene3D" id="1.10.287.1260">
    <property type="match status" value="1"/>
</dbReference>
<evidence type="ECO:0000313" key="11">
    <source>
        <dbReference type="Proteomes" id="UP000029614"/>
    </source>
</evidence>
<evidence type="ECO:0000256" key="1">
    <source>
        <dbReference type="ARBA" id="ARBA00004651"/>
    </source>
</evidence>
<evidence type="ECO:0000256" key="2">
    <source>
        <dbReference type="ARBA" id="ARBA00008017"/>
    </source>
</evidence>
<evidence type="ECO:0000259" key="8">
    <source>
        <dbReference type="Pfam" id="PF00924"/>
    </source>
</evidence>
<feature type="domain" description="Mechanosensitive ion channel MscS" evidence="8">
    <location>
        <begin position="617"/>
        <end position="683"/>
    </location>
</feature>
<dbReference type="InterPro" id="IPR049278">
    <property type="entry name" value="MS_channel_C"/>
</dbReference>
<dbReference type="GO" id="GO:0008381">
    <property type="term" value="F:mechanosensitive monoatomic ion channel activity"/>
    <property type="evidence" value="ECO:0007669"/>
    <property type="project" value="InterPro"/>
</dbReference>
<dbReference type="Proteomes" id="UP000029614">
    <property type="component" value="Unassembled WGS sequence"/>
</dbReference>
<organism evidence="10 11">
    <name type="scientific">Prevotella amnii DNF00058</name>
    <dbReference type="NCBI Taxonomy" id="1401066"/>
    <lineage>
        <taxon>Bacteria</taxon>
        <taxon>Pseudomonadati</taxon>
        <taxon>Bacteroidota</taxon>
        <taxon>Bacteroidia</taxon>
        <taxon>Bacteroidales</taxon>
        <taxon>Prevotellaceae</taxon>
        <taxon>Prevotella</taxon>
    </lineage>
</organism>
<comment type="caution">
    <text evidence="10">The sequence shown here is derived from an EMBL/GenBank/DDBJ whole genome shotgun (WGS) entry which is preliminary data.</text>
</comment>
<feature type="transmembrane region" description="Helical" evidence="7">
    <location>
        <begin position="292"/>
        <end position="314"/>
    </location>
</feature>
<dbReference type="AlphaFoldDB" id="A0A096AYG5"/>
<dbReference type="EMBL" id="JRNU01000022">
    <property type="protein sequence ID" value="KGF51825.1"/>
    <property type="molecule type" value="Genomic_DNA"/>
</dbReference>
<dbReference type="OrthoDB" id="9809206at2"/>
<dbReference type="InterPro" id="IPR045275">
    <property type="entry name" value="MscS_archaea/bacteria_type"/>
</dbReference>
<dbReference type="SUPFAM" id="SSF82689">
    <property type="entry name" value="Mechanosensitive channel protein MscS (YggB), C-terminal domain"/>
    <property type="match status" value="1"/>
</dbReference>
<feature type="transmembrane region" description="Helical" evidence="7">
    <location>
        <begin position="480"/>
        <end position="503"/>
    </location>
</feature>
<keyword evidence="5 7" id="KW-1133">Transmembrane helix</keyword>
<keyword evidence="4 7" id="KW-0812">Transmembrane</keyword>
<dbReference type="InterPro" id="IPR011066">
    <property type="entry name" value="MscS_channel_C_sf"/>
</dbReference>
<sequence length="792" mass="91627">MLRRLYILCFFITLLCLPSKAVLQEDSLKNSLSVLRHELINEHLELTKQLNTSKIFNERVISQLKEFGDMSSQVSLMLYSQSNDNIFDLTYACQKAIDLWQNFQIQTHPFHEVVIKSNEDIARYDSLINVLSTMYTFNMDKHMKIDRNVCLTLATSNRRMLIERNDSYREFIQYYDYNKGQLQSLETYAQKRYSEIQASIFTSNGQNYIKFLSTFTYKLSQLKNNLLEKYTPQNMVYSQWDVRRISMFLLSLALYGIIIFILNLLFIKYILTRLFNLKRFKSLQEGFLTRRRDILITSTLIFFGVILLIVRFLATNDLVYMASGLLLEFIWLTAVIFGSLLLRVRSKEVRYTNRLYFPVMLVSGVVIIYRITFMPSALVIFSFPIILAIATLWQATLLYRYHSHVSNKDLYLAYTSQAVFVFALCCSWIGYSFLAVQCIIWWMMQQTCILTLTCFRNYLDIYREKYDSKNVPVQKRWALRFIYYVILPIALIISFIVSILWAADVFNLGEISKHLFNVNFINGSNFKVSFYSLAIVTSLWFLFNYINKTICDGVRLYLEIKYPTSASSRSVMLINVVQVIVWGGWLLISLNILEISSTWIVVVSGGLSTGIGFAMKDILENIYYGISLMAGRIKIGDYIICDGIRGRVSSISYTSTLLEATDGSIIAFQNSQLFTKSYKNMTKNHGYELDGMQVGIAYGSNLKEVKKLLIDAISKLPCVRKNKPAVVGVKSFDDSSITLQIYVWVSVLTHFAADSMVMECIYETLNANNIEIPFPQREITIKKISEEPNVND</sequence>
<dbReference type="GO" id="GO:0005886">
    <property type="term" value="C:plasma membrane"/>
    <property type="evidence" value="ECO:0007669"/>
    <property type="project" value="UniProtKB-SubCell"/>
</dbReference>
<dbReference type="InterPro" id="IPR010920">
    <property type="entry name" value="LSM_dom_sf"/>
</dbReference>
<comment type="subcellular location">
    <subcellularLocation>
        <location evidence="1">Cell membrane</location>
        <topology evidence="1">Multi-pass membrane protein</topology>
    </subcellularLocation>
</comment>
<evidence type="ECO:0000313" key="10">
    <source>
        <dbReference type="EMBL" id="KGF51825.1"/>
    </source>
</evidence>
<evidence type="ECO:0000256" key="6">
    <source>
        <dbReference type="ARBA" id="ARBA00023136"/>
    </source>
</evidence>
<evidence type="ECO:0000256" key="4">
    <source>
        <dbReference type="ARBA" id="ARBA00022692"/>
    </source>
</evidence>
<feature type="transmembrane region" description="Helical" evidence="7">
    <location>
        <begin position="599"/>
        <end position="619"/>
    </location>
</feature>
<evidence type="ECO:0000256" key="3">
    <source>
        <dbReference type="ARBA" id="ARBA00022475"/>
    </source>
</evidence>
<dbReference type="InterPro" id="IPR006685">
    <property type="entry name" value="MscS_channel_2nd"/>
</dbReference>
<name>A0A096AYG5_9BACT</name>
<dbReference type="Gene3D" id="3.30.70.100">
    <property type="match status" value="1"/>
</dbReference>
<keyword evidence="3" id="KW-1003">Cell membrane</keyword>
<dbReference type="SUPFAM" id="SSF50182">
    <property type="entry name" value="Sm-like ribonucleoproteins"/>
    <property type="match status" value="1"/>
</dbReference>
<dbReference type="PANTHER" id="PTHR30221:SF1">
    <property type="entry name" value="SMALL-CONDUCTANCE MECHANOSENSITIVE CHANNEL"/>
    <property type="match status" value="1"/>
</dbReference>
<evidence type="ECO:0000256" key="5">
    <source>
        <dbReference type="ARBA" id="ARBA00022989"/>
    </source>
</evidence>
<feature type="transmembrane region" description="Helical" evidence="7">
    <location>
        <begin position="571"/>
        <end position="593"/>
    </location>
</feature>